<dbReference type="AlphaFoldDB" id="A0A2Z7CGD9"/>
<proteinExistence type="predicted"/>
<evidence type="ECO:0000313" key="3">
    <source>
        <dbReference type="Proteomes" id="UP000250235"/>
    </source>
</evidence>
<feature type="compositionally biased region" description="Basic and acidic residues" evidence="1">
    <location>
        <begin position="309"/>
        <end position="330"/>
    </location>
</feature>
<feature type="region of interest" description="Disordered" evidence="1">
    <location>
        <begin position="307"/>
        <end position="399"/>
    </location>
</feature>
<evidence type="ECO:0000313" key="2">
    <source>
        <dbReference type="EMBL" id="KZV43806.1"/>
    </source>
</evidence>
<organism evidence="2 3">
    <name type="scientific">Dorcoceras hygrometricum</name>
    <dbReference type="NCBI Taxonomy" id="472368"/>
    <lineage>
        <taxon>Eukaryota</taxon>
        <taxon>Viridiplantae</taxon>
        <taxon>Streptophyta</taxon>
        <taxon>Embryophyta</taxon>
        <taxon>Tracheophyta</taxon>
        <taxon>Spermatophyta</taxon>
        <taxon>Magnoliopsida</taxon>
        <taxon>eudicotyledons</taxon>
        <taxon>Gunneridae</taxon>
        <taxon>Pentapetalae</taxon>
        <taxon>asterids</taxon>
        <taxon>lamiids</taxon>
        <taxon>Lamiales</taxon>
        <taxon>Gesneriaceae</taxon>
        <taxon>Didymocarpoideae</taxon>
        <taxon>Trichosporeae</taxon>
        <taxon>Loxocarpinae</taxon>
        <taxon>Dorcoceras</taxon>
    </lineage>
</organism>
<reference evidence="2 3" key="1">
    <citation type="journal article" date="2015" name="Proc. Natl. Acad. Sci. U.S.A.">
        <title>The resurrection genome of Boea hygrometrica: A blueprint for survival of dehydration.</title>
        <authorList>
            <person name="Xiao L."/>
            <person name="Yang G."/>
            <person name="Zhang L."/>
            <person name="Yang X."/>
            <person name="Zhao S."/>
            <person name="Ji Z."/>
            <person name="Zhou Q."/>
            <person name="Hu M."/>
            <person name="Wang Y."/>
            <person name="Chen M."/>
            <person name="Xu Y."/>
            <person name="Jin H."/>
            <person name="Xiao X."/>
            <person name="Hu G."/>
            <person name="Bao F."/>
            <person name="Hu Y."/>
            <person name="Wan P."/>
            <person name="Li L."/>
            <person name="Deng X."/>
            <person name="Kuang T."/>
            <person name="Xiang C."/>
            <person name="Zhu J.K."/>
            <person name="Oliver M.J."/>
            <person name="He Y."/>
        </authorList>
    </citation>
    <scope>NUCLEOTIDE SEQUENCE [LARGE SCALE GENOMIC DNA]</scope>
    <source>
        <strain evidence="3">cv. XS01</strain>
    </source>
</reference>
<dbReference type="EMBL" id="KQ997642">
    <property type="protein sequence ID" value="KZV43806.1"/>
    <property type="molecule type" value="Genomic_DNA"/>
</dbReference>
<keyword evidence="3" id="KW-1185">Reference proteome</keyword>
<protein>
    <submittedName>
        <fullName evidence="2">Uncharacterized protein</fullName>
    </submittedName>
</protein>
<feature type="compositionally biased region" description="Low complexity" evidence="1">
    <location>
        <begin position="351"/>
        <end position="374"/>
    </location>
</feature>
<gene>
    <name evidence="2" type="ORF">F511_39587</name>
</gene>
<name>A0A2Z7CGD9_9LAMI</name>
<evidence type="ECO:0000256" key="1">
    <source>
        <dbReference type="SAM" id="MobiDB-lite"/>
    </source>
</evidence>
<sequence>MRKRCADVCIEAQVFFLSGKLLPVGSLNLCRAIIVVEPIPVFGSRRPTISHWGWYQLCTVFARYCLFGGLSTVDIRHFVSTIAEDRSVLRDVQLGKNSVSVSPPVQSVSSSVFEAQSVQMFLDQRHFSSSTSDDSSICFDENDTAATSNSLPAVATDFIESFTRLRASIDQVQFEQIRRRNDADKLRDILLLHIRDLEKQVNARFDEHDRAYRALLTSIRKDMHDHKTSLSLDVVKSQQRISTQVAAAAFDTVDGRKEVKELIAKVTDLDEQVATIRSELLDFRAKAEENHNTLSTQLGFLVDYINRGGNDKKGEDSSSRRPPPPDDQNKPSDGSGNRADDPPRYDGGTISRESGSRGRSGSGESRSRGDISGSSKRRRSSGGESPVRGITYGPYLPPKRSAKWMLFGEKDF</sequence>
<accession>A0A2Z7CGD9</accession>
<dbReference type="Proteomes" id="UP000250235">
    <property type="component" value="Unassembled WGS sequence"/>
</dbReference>